<accession>A0A9P5ZUX4</accession>
<dbReference type="AlphaFoldDB" id="A0A9P5ZUX4"/>
<keyword evidence="2" id="KW-1185">Reference proteome</keyword>
<comment type="caution">
    <text evidence="1">The sequence shown here is derived from an EMBL/GenBank/DDBJ whole genome shotgun (WGS) entry which is preliminary data.</text>
</comment>
<evidence type="ECO:0000313" key="1">
    <source>
        <dbReference type="EMBL" id="KAF9492226.1"/>
    </source>
</evidence>
<sequence>MAWSDLSSETFANPRTGLEHCDPRVTSRVSVAASTTLISDAMASSVLLMGAWCYSV</sequence>
<evidence type="ECO:0000313" key="2">
    <source>
        <dbReference type="Proteomes" id="UP000807025"/>
    </source>
</evidence>
<dbReference type="EMBL" id="MU154604">
    <property type="protein sequence ID" value="KAF9492226.1"/>
    <property type="molecule type" value="Genomic_DNA"/>
</dbReference>
<proteinExistence type="predicted"/>
<organism evidence="1 2">
    <name type="scientific">Pleurotus eryngii</name>
    <name type="common">Boletus of the steppes</name>
    <dbReference type="NCBI Taxonomy" id="5323"/>
    <lineage>
        <taxon>Eukaryota</taxon>
        <taxon>Fungi</taxon>
        <taxon>Dikarya</taxon>
        <taxon>Basidiomycota</taxon>
        <taxon>Agaricomycotina</taxon>
        <taxon>Agaricomycetes</taxon>
        <taxon>Agaricomycetidae</taxon>
        <taxon>Agaricales</taxon>
        <taxon>Pleurotineae</taxon>
        <taxon>Pleurotaceae</taxon>
        <taxon>Pleurotus</taxon>
    </lineage>
</organism>
<reference evidence="1" key="1">
    <citation type="submission" date="2020-11" db="EMBL/GenBank/DDBJ databases">
        <authorList>
            <consortium name="DOE Joint Genome Institute"/>
            <person name="Ahrendt S."/>
            <person name="Riley R."/>
            <person name="Andreopoulos W."/>
            <person name="Labutti K."/>
            <person name="Pangilinan J."/>
            <person name="Ruiz-Duenas F.J."/>
            <person name="Barrasa J.M."/>
            <person name="Sanchez-Garcia M."/>
            <person name="Camarero S."/>
            <person name="Miyauchi S."/>
            <person name="Serrano A."/>
            <person name="Linde D."/>
            <person name="Babiker R."/>
            <person name="Drula E."/>
            <person name="Ayuso-Fernandez I."/>
            <person name="Pacheco R."/>
            <person name="Padilla G."/>
            <person name="Ferreira P."/>
            <person name="Barriuso J."/>
            <person name="Kellner H."/>
            <person name="Castanera R."/>
            <person name="Alfaro M."/>
            <person name="Ramirez L."/>
            <person name="Pisabarro A.G."/>
            <person name="Kuo A."/>
            <person name="Tritt A."/>
            <person name="Lipzen A."/>
            <person name="He G."/>
            <person name="Yan M."/>
            <person name="Ng V."/>
            <person name="Cullen D."/>
            <person name="Martin F."/>
            <person name="Rosso M.-N."/>
            <person name="Henrissat B."/>
            <person name="Hibbett D."/>
            <person name="Martinez A.T."/>
            <person name="Grigoriev I.V."/>
        </authorList>
    </citation>
    <scope>NUCLEOTIDE SEQUENCE</scope>
    <source>
        <strain evidence="1">ATCC 90797</strain>
    </source>
</reference>
<name>A0A9P5ZUX4_PLEER</name>
<gene>
    <name evidence="1" type="ORF">BDN71DRAFT_1451776</name>
</gene>
<dbReference type="Proteomes" id="UP000807025">
    <property type="component" value="Unassembled WGS sequence"/>
</dbReference>
<protein>
    <submittedName>
        <fullName evidence="1">Uncharacterized protein</fullName>
    </submittedName>
</protein>